<sequence length="810" mass="91319">MHSPTLILLLLSLLLRFSALFSLAATDTLADGSSLCVEEPDDILVSPNGDFHAGFFPVGDNAFGFSIWFNSSKEPTLVWMANRDQPVNGKASTLSLLKNGNLILRDAGRKTIWSSSTSSNSRVQLKLMNNGNLVLRTLQGNILWQSFDSPTDTLLPGQPLTERANLVSSRSKTNYSSGFYRLYFDNDNVLRLLFKGPDVSSVFWPYPWMTPIELQRSTYNISKTAVLDPYGQFNSSDEFSFSSTDYGERIYRRLLVDPDGNIRLYSFNGGTKTWEVSWQAISDPCTVHGICGPNSMCTYHHALGRTCYCLQGHKIKNPNDWTQGCVPEFAIADTTNNHSTDQLRFLQLSSFEFYGYDIGIYRLLNLSECLHMCLEAGDNCKAVQVKVDYEGGNMLCYPKTLLLNGRDAPNFSGHIYLKLPKPIVLSSNKPRKYLPLNCSVASFRQLNTTFEKSSTNTSLNILLWFASGIGALELTCIFLVWFCLFRSSKQAGTLTGESRQLLSATGFQRFTYEELKRATRGFTEEIGRGSGGIVYKGILDDDRVAAIKRLSSDSNQGEAEFLAEISTIGMVNHMNLIDMWGYCVHGKDRLLVYEYMEHGSLAENLSSSVLDWNKRFNIAGGTAKGLAYLHEECLEWVLHCDVKPQNILLNNNFQPKVADFGLSKLLNRNESNTNSKFSKVRGTRGYMVPEWVYNFHITSKVDVYSYGIVVLEMITGKNPMGFHDIEHEEGIEQQRLVTWLMEKINSAPTSKFWIEEMVDPNMEGQYDVAEVELLVNVALQCVLDDMDSRPTMSQVVEMLQVHQETERVFQ</sequence>
<proteinExistence type="predicted"/>
<reference evidence="1 2" key="1">
    <citation type="journal article" date="2022" name="DNA Res.">
        <title>Chromosomal-level genome assembly of the orchid tree Bauhinia variegata (Leguminosae; Cercidoideae) supports the allotetraploid origin hypothesis of Bauhinia.</title>
        <authorList>
            <person name="Zhong Y."/>
            <person name="Chen Y."/>
            <person name="Zheng D."/>
            <person name="Pang J."/>
            <person name="Liu Y."/>
            <person name="Luo S."/>
            <person name="Meng S."/>
            <person name="Qian L."/>
            <person name="Wei D."/>
            <person name="Dai S."/>
            <person name="Zhou R."/>
        </authorList>
    </citation>
    <scope>NUCLEOTIDE SEQUENCE [LARGE SCALE GENOMIC DNA]</scope>
    <source>
        <strain evidence="1">BV-YZ2020</strain>
    </source>
</reference>
<evidence type="ECO:0000313" key="2">
    <source>
        <dbReference type="Proteomes" id="UP000828941"/>
    </source>
</evidence>
<gene>
    <name evidence="1" type="ORF">L6164_024620</name>
</gene>
<dbReference type="EMBL" id="CM039435">
    <property type="protein sequence ID" value="KAI4316663.1"/>
    <property type="molecule type" value="Genomic_DNA"/>
</dbReference>
<comment type="caution">
    <text evidence="1">The sequence shown here is derived from an EMBL/GenBank/DDBJ whole genome shotgun (WGS) entry which is preliminary data.</text>
</comment>
<name>A0ACB9LY07_BAUVA</name>
<dbReference type="Proteomes" id="UP000828941">
    <property type="component" value="Chromosome 10"/>
</dbReference>
<accession>A0ACB9LY07</accession>
<evidence type="ECO:0000313" key="1">
    <source>
        <dbReference type="EMBL" id="KAI4316663.1"/>
    </source>
</evidence>
<keyword evidence="2" id="KW-1185">Reference proteome</keyword>
<organism evidence="1 2">
    <name type="scientific">Bauhinia variegata</name>
    <name type="common">Purple orchid tree</name>
    <name type="synonym">Phanera variegata</name>
    <dbReference type="NCBI Taxonomy" id="167791"/>
    <lineage>
        <taxon>Eukaryota</taxon>
        <taxon>Viridiplantae</taxon>
        <taxon>Streptophyta</taxon>
        <taxon>Embryophyta</taxon>
        <taxon>Tracheophyta</taxon>
        <taxon>Spermatophyta</taxon>
        <taxon>Magnoliopsida</taxon>
        <taxon>eudicotyledons</taxon>
        <taxon>Gunneridae</taxon>
        <taxon>Pentapetalae</taxon>
        <taxon>rosids</taxon>
        <taxon>fabids</taxon>
        <taxon>Fabales</taxon>
        <taxon>Fabaceae</taxon>
        <taxon>Cercidoideae</taxon>
        <taxon>Cercideae</taxon>
        <taxon>Bauhiniinae</taxon>
        <taxon>Bauhinia</taxon>
    </lineage>
</organism>
<protein>
    <submittedName>
        <fullName evidence="1">Uncharacterized protein</fullName>
    </submittedName>
</protein>